<dbReference type="AlphaFoldDB" id="A0A5Q0LD45"/>
<keyword evidence="3" id="KW-1185">Reference proteome</keyword>
<proteinExistence type="predicted"/>
<protein>
    <submittedName>
        <fullName evidence="2">Uncharacterized protein</fullName>
    </submittedName>
</protein>
<gene>
    <name evidence="2" type="ORF">GFH48_18625</name>
</gene>
<dbReference type="KEGG" id="sfy:GFH48_18625"/>
<evidence type="ECO:0000313" key="2">
    <source>
        <dbReference type="EMBL" id="QFZ75012.1"/>
    </source>
</evidence>
<evidence type="ECO:0000256" key="1">
    <source>
        <dbReference type="SAM" id="MobiDB-lite"/>
    </source>
</evidence>
<organism evidence="2 3">
    <name type="scientific">Streptomyces fagopyri</name>
    <dbReference type="NCBI Taxonomy" id="2662397"/>
    <lineage>
        <taxon>Bacteria</taxon>
        <taxon>Bacillati</taxon>
        <taxon>Actinomycetota</taxon>
        <taxon>Actinomycetes</taxon>
        <taxon>Kitasatosporales</taxon>
        <taxon>Streptomycetaceae</taxon>
        <taxon>Streptomyces</taxon>
    </lineage>
</organism>
<feature type="region of interest" description="Disordered" evidence="1">
    <location>
        <begin position="1"/>
        <end position="28"/>
    </location>
</feature>
<reference evidence="2 3" key="1">
    <citation type="submission" date="2019-10" db="EMBL/GenBank/DDBJ databases">
        <title>A novel species.</title>
        <authorList>
            <person name="Gao J."/>
        </authorList>
    </citation>
    <scope>NUCLEOTIDE SEQUENCE [LARGE SCALE GENOMIC DNA]</scope>
    <source>
        <strain evidence="2 3">QMT-28</strain>
    </source>
</reference>
<name>A0A5Q0LD45_9ACTN</name>
<dbReference type="EMBL" id="CP045643">
    <property type="protein sequence ID" value="QFZ75012.1"/>
    <property type="molecule type" value="Genomic_DNA"/>
</dbReference>
<sequence length="71" mass="8298">MSVTQQYLLDTHRARQHGEPVPPAPGRNDWRVARELRDHRRLRAVLAGRPARGRTREALGRWLRGRPWAGR</sequence>
<dbReference type="Proteomes" id="UP000326179">
    <property type="component" value="Chromosome"/>
</dbReference>
<accession>A0A5Q0LD45</accession>
<dbReference type="RefSeq" id="WP_153289292.1">
    <property type="nucleotide sequence ID" value="NZ_CP045643.1"/>
</dbReference>
<evidence type="ECO:0000313" key="3">
    <source>
        <dbReference type="Proteomes" id="UP000326179"/>
    </source>
</evidence>